<evidence type="ECO:0000313" key="6">
    <source>
        <dbReference type="Proteomes" id="UP000094869"/>
    </source>
</evidence>
<dbReference type="EMBL" id="MEHA01000019">
    <property type="protein sequence ID" value="ODR47742.1"/>
    <property type="molecule type" value="Genomic_DNA"/>
</dbReference>
<proteinExistence type="predicted"/>
<protein>
    <submittedName>
        <fullName evidence="1">Alpha/beta hydrolase family protein</fullName>
    </submittedName>
</protein>
<keyword evidence="1" id="KW-0378">Hydrolase</keyword>
<evidence type="ECO:0000313" key="1">
    <source>
        <dbReference type="EMBL" id="ODM09073.1"/>
    </source>
</evidence>
<dbReference type="Proteomes" id="UP000094271">
    <property type="component" value="Unassembled WGS sequence"/>
</dbReference>
<keyword evidence="6" id="KW-1185">Reference proteome</keyword>
<evidence type="ECO:0000313" key="5">
    <source>
        <dbReference type="Proteomes" id="UP000094271"/>
    </source>
</evidence>
<name>A0A1E3AK39_9FIRM</name>
<accession>A0A1E3AK39</accession>
<dbReference type="EMBL" id="MCGH01000001">
    <property type="protein sequence ID" value="ODM09073.1"/>
    <property type="molecule type" value="Genomic_DNA"/>
</dbReference>
<evidence type="ECO:0000313" key="2">
    <source>
        <dbReference type="EMBL" id="ODR47742.1"/>
    </source>
</evidence>
<evidence type="ECO:0000313" key="4">
    <source>
        <dbReference type="Proteomes" id="UP000094067"/>
    </source>
</evidence>
<dbReference type="Proteomes" id="UP000094067">
    <property type="component" value="Unassembled WGS sequence"/>
</dbReference>
<reference evidence="3 6" key="2">
    <citation type="submission" date="2016-08" db="EMBL/GenBank/DDBJ databases">
        <title>Characterization of Isolates of Eisenbergiella tayi Derived from Blood Cultures, Using Whole Genome Sequencing.</title>
        <authorList>
            <person name="Bernier A.-M."/>
            <person name="Burdz T."/>
            <person name="Wiebe D."/>
            <person name="Bernard K."/>
        </authorList>
    </citation>
    <scope>NUCLEOTIDE SEQUENCE [LARGE SCALE GENOMIC DNA]</scope>
    <source>
        <strain evidence="3 6">NML120146</strain>
    </source>
</reference>
<dbReference type="PATRIC" id="fig|1432052.4.peg.793"/>
<dbReference type="Gene3D" id="3.40.50.1820">
    <property type="entry name" value="alpha/beta hydrolase"/>
    <property type="match status" value="1"/>
</dbReference>
<evidence type="ECO:0000313" key="3">
    <source>
        <dbReference type="EMBL" id="ODR58159.1"/>
    </source>
</evidence>
<reference evidence="2 5" key="3">
    <citation type="submission" date="2016-08" db="EMBL/GenBank/DDBJ databases">
        <authorList>
            <person name="Seilhamer J.J."/>
        </authorList>
    </citation>
    <scope>NUCLEOTIDE SEQUENCE [LARGE SCALE GENOMIC DNA]</scope>
    <source>
        <strain evidence="2 5">NML150140-1</strain>
    </source>
</reference>
<dbReference type="AlphaFoldDB" id="A0A1E3AK39"/>
<dbReference type="InterPro" id="IPR029058">
    <property type="entry name" value="AB_hydrolase_fold"/>
</dbReference>
<dbReference type="GO" id="GO:0016787">
    <property type="term" value="F:hydrolase activity"/>
    <property type="evidence" value="ECO:0007669"/>
    <property type="project" value="UniProtKB-KW"/>
</dbReference>
<comment type="caution">
    <text evidence="1">The sequence shown here is derived from an EMBL/GenBank/DDBJ whole genome shotgun (WGS) entry which is preliminary data.</text>
</comment>
<gene>
    <name evidence="2" type="ORF">BEI59_22240</name>
    <name evidence="1" type="ORF">BEI61_00702</name>
    <name evidence="3" type="ORF">BEI63_09750</name>
</gene>
<dbReference type="SUPFAM" id="SSF53474">
    <property type="entry name" value="alpha/beta-Hydrolases"/>
    <property type="match status" value="1"/>
</dbReference>
<reference evidence="1 4" key="1">
    <citation type="submission" date="2016-07" db="EMBL/GenBank/DDBJ databases">
        <title>Characterization of isolates of Eisenbergiella tayi derived from blood cultures, using whole genome sequencing.</title>
        <authorList>
            <person name="Burdz T."/>
            <person name="Wiebe D."/>
            <person name="Huynh C."/>
            <person name="Bernard K."/>
        </authorList>
    </citation>
    <scope>NUCLEOTIDE SEQUENCE [LARGE SCALE GENOMIC DNA]</scope>
    <source>
        <strain evidence="1 4">NML 110608</strain>
    </source>
</reference>
<dbReference type="RefSeq" id="WP_069151252.1">
    <property type="nucleotide sequence ID" value="NZ_DAWDRA010000323.1"/>
</dbReference>
<sequence length="111" mass="12368">MDEKGIREADILGFSDGGNVALLFALKHPGMVRRLILNGADLFPGGVKRSVQIPIIIGYKMVSFFSLFDKKVIARSIPDSKLSILEGDHFIAAKNWEAFNRSVDTFLTERE</sequence>
<dbReference type="Proteomes" id="UP000094869">
    <property type="component" value="Unassembled WGS sequence"/>
</dbReference>
<dbReference type="EMBL" id="MEHD01000020">
    <property type="protein sequence ID" value="ODR58159.1"/>
    <property type="molecule type" value="Genomic_DNA"/>
</dbReference>
<organism evidence="1 4">
    <name type="scientific">Eisenbergiella tayi</name>
    <dbReference type="NCBI Taxonomy" id="1432052"/>
    <lineage>
        <taxon>Bacteria</taxon>
        <taxon>Bacillati</taxon>
        <taxon>Bacillota</taxon>
        <taxon>Clostridia</taxon>
        <taxon>Lachnospirales</taxon>
        <taxon>Lachnospiraceae</taxon>
        <taxon>Eisenbergiella</taxon>
    </lineage>
</organism>